<accession>A0A5C6X2K5</accession>
<organism evidence="1 2">
    <name type="scientific">Lujinxingia vulgaris</name>
    <dbReference type="NCBI Taxonomy" id="2600176"/>
    <lineage>
        <taxon>Bacteria</taxon>
        <taxon>Deltaproteobacteria</taxon>
        <taxon>Bradymonadales</taxon>
        <taxon>Lujinxingiaceae</taxon>
        <taxon>Lujinxingia</taxon>
    </lineage>
</organism>
<evidence type="ECO:0000313" key="1">
    <source>
        <dbReference type="EMBL" id="TXD33669.1"/>
    </source>
</evidence>
<dbReference type="AlphaFoldDB" id="A0A5C6X2K5"/>
<reference evidence="1 2" key="1">
    <citation type="submission" date="2019-08" db="EMBL/GenBank/DDBJ databases">
        <title>Bradymonadales sp. TMQ2.</title>
        <authorList>
            <person name="Liang Q."/>
        </authorList>
    </citation>
    <scope>NUCLEOTIDE SEQUENCE [LARGE SCALE GENOMIC DNA]</scope>
    <source>
        <strain evidence="1 2">TMQ2</strain>
    </source>
</reference>
<dbReference type="Proteomes" id="UP000321046">
    <property type="component" value="Unassembled WGS sequence"/>
</dbReference>
<comment type="caution">
    <text evidence="1">The sequence shown here is derived from an EMBL/GenBank/DDBJ whole genome shotgun (WGS) entry which is preliminary data.</text>
</comment>
<gene>
    <name evidence="1" type="ORF">FRC96_15925</name>
</gene>
<dbReference type="RefSeq" id="WP_146975893.1">
    <property type="nucleotide sequence ID" value="NZ_VOSL01000060.1"/>
</dbReference>
<name>A0A5C6X2K5_9DELT</name>
<dbReference type="EMBL" id="VOSL01000060">
    <property type="protein sequence ID" value="TXD33669.1"/>
    <property type="molecule type" value="Genomic_DNA"/>
</dbReference>
<proteinExistence type="predicted"/>
<protein>
    <submittedName>
        <fullName evidence="1">Uncharacterized protein</fullName>
    </submittedName>
</protein>
<evidence type="ECO:0000313" key="2">
    <source>
        <dbReference type="Proteomes" id="UP000321046"/>
    </source>
</evidence>
<sequence>MFNHPEVQELDSGSYEVSLNGTSNGFAWFTMDSFGNRTAYFGLAGGTTFPFVLTLNQTLTFTRIKEDFKTPGEFGKWAEAQLGGSADYHCMIETQIAWDGT</sequence>
<dbReference type="OrthoDB" id="5515117at2"/>